<dbReference type="PANTHER" id="PTHR31110:SF3">
    <property type="entry name" value="PORTAL PROTEIN"/>
    <property type="match status" value="1"/>
</dbReference>
<sequence length="1341" mass="150015">TTIVDVLDVTLLPYESSQRQIHLVQLAVVVVVVVVEVAAMMVRYCTYRATENAARSIHANIAIHMERRGASPHTSRYTSAAANTTDGVTAAPTTHHHHHLLFSFFFFFPFFVFFFLLLLQETLVQVFLALPIPCWVDFPLVTVVDPASPASSPPRVKERMFTEGLDETALNWGTDVGRQSRSPLQEKTLMSSSLPDPQLLCNNSNFLSPNSLPPLKFYSGLLGSHPTISVDLEDDRESIGSAPDGINFSYSDTVEEEGLESSDSDLFARPASCDEEVKSYATSGEEAAAGLGSTCRPVLVRGLSKENLKVEVPKIGRRDTVGELGYNDSVSWSHLHSQDQSGILPPRGPHTHEPVTPYQDMGTPSAPPIMENGREVRFSGGGGEEITSSVDGSCWMPCENETQTCYVARAAQSNVDMQTSNDGEESVGRKNVSSETKAQPRSTGELPFSNLASYHNSGQSAWQTFVAYDACFRLCLNAWARNCMEAPEFLQDECMVLRNAFGLQRYLLQPQGQVSNGKPLENPEETGTVREKKVVEKIKVEVRKIRIITQRKLRSTFSQRTLYMKAGAEYARQVSALLKTSINSLKVPSYPVAPEGCMLCPEPKRQTAEYKAVTFRCNIFLCANTESLSCLVQLKSSTEEANEDKGSAICLQPGNGDCHVFYPESQGDALLIEVQDINKVAQGRAAIPISSLTDHPSDRAQWWPIYHGDHECVGKVQLSISCFSTYSGTNTVKNGPVVETVVYDLVVEAALRAQNFQPRNLHIHGSWKWLLNEFASYYGVSDAYTKLRYVSYILNVATPTKDCLELLNELLSPVVKARSENSLNRQEKSLLLECEAQVDNLLGNVFENYKSLDELSPTGLIDTSYPTSEIAAPALLPAVQLYTLLHDILSQEGQSMLRKYLQVQMSALVQCVLAFILHSLVTDHVTISTAYQKLKALCLNIRSEIQADIKIHNQDILPSSIDLPNISASIYSTKLCKRLAAFLAACPPSRPSSHVTELLSATADFERDLHSWNINPVHGGVVSRDLFHDYIMVWIQETRLHLLDLCKAEKVAWSGVLTHYSTSPFVENMYDQIRGSLSEYEVVINRWPQYLIPLEVAVSDVERAVMKTLEKQYTDVLAPLRESIPQLLEKHVQKFTRRQSTSIYLVPDQLGTFLNTVKRMLDVLHGKVEQLLRSWESALTVVGDGKSVFGEQMNGITVMLRKKYKNYVQAIVEKLVRNTQASRAMRLKRILEETRDSEGEPEIRERMLPLCMQITDAIRNLHGCFSSRIFVTISRGLWDRLGQIVLSFLESRKENRIWYRASNHALAILEDLFASQMQMHQGNSLQEKDLDPPRSKSFILR</sequence>
<dbReference type="OrthoDB" id="1896158at2759"/>
<gene>
    <name evidence="3" type="ORF">Taro_010762</name>
</gene>
<feature type="transmembrane region" description="Helical" evidence="2">
    <location>
        <begin position="100"/>
        <end position="119"/>
    </location>
</feature>
<dbReference type="PANTHER" id="PTHR31110">
    <property type="entry name" value="PESTICIDAL CRYSTAL CRY8BA PROTEIN"/>
    <property type="match status" value="1"/>
</dbReference>
<organism evidence="3 4">
    <name type="scientific">Colocasia esculenta</name>
    <name type="common">Wild taro</name>
    <name type="synonym">Arum esculentum</name>
    <dbReference type="NCBI Taxonomy" id="4460"/>
    <lineage>
        <taxon>Eukaryota</taxon>
        <taxon>Viridiplantae</taxon>
        <taxon>Streptophyta</taxon>
        <taxon>Embryophyta</taxon>
        <taxon>Tracheophyta</taxon>
        <taxon>Spermatophyta</taxon>
        <taxon>Magnoliopsida</taxon>
        <taxon>Liliopsida</taxon>
        <taxon>Araceae</taxon>
        <taxon>Aroideae</taxon>
        <taxon>Colocasieae</taxon>
        <taxon>Colocasia</taxon>
    </lineage>
</organism>
<feature type="transmembrane region" description="Helical" evidence="2">
    <location>
        <begin position="20"/>
        <end position="42"/>
    </location>
</feature>
<feature type="compositionally biased region" description="Polar residues" evidence="1">
    <location>
        <begin position="431"/>
        <end position="442"/>
    </location>
</feature>
<dbReference type="Proteomes" id="UP000652761">
    <property type="component" value="Unassembled WGS sequence"/>
</dbReference>
<reference evidence="3" key="1">
    <citation type="submission" date="2017-07" db="EMBL/GenBank/DDBJ databases">
        <title>Taro Niue Genome Assembly and Annotation.</title>
        <authorList>
            <person name="Atibalentja N."/>
            <person name="Keating K."/>
            <person name="Fields C.J."/>
        </authorList>
    </citation>
    <scope>NUCLEOTIDE SEQUENCE</scope>
    <source>
        <strain evidence="3">Niue_2</strain>
        <tissue evidence="3">Leaf</tissue>
    </source>
</reference>
<feature type="non-terminal residue" evidence="3">
    <location>
        <position position="1341"/>
    </location>
</feature>
<accession>A0A843TZS4</accession>
<keyword evidence="2" id="KW-0472">Membrane</keyword>
<evidence type="ECO:0000313" key="3">
    <source>
        <dbReference type="EMBL" id="MQL78322.1"/>
    </source>
</evidence>
<feature type="non-terminal residue" evidence="3">
    <location>
        <position position="1"/>
    </location>
</feature>
<evidence type="ECO:0000256" key="2">
    <source>
        <dbReference type="SAM" id="Phobius"/>
    </source>
</evidence>
<feature type="region of interest" description="Disordered" evidence="1">
    <location>
        <begin position="416"/>
        <end position="446"/>
    </location>
</feature>
<dbReference type="EMBL" id="NMUH01000394">
    <property type="protein sequence ID" value="MQL78322.1"/>
    <property type="molecule type" value="Genomic_DNA"/>
</dbReference>
<name>A0A843TZS4_COLES</name>
<evidence type="ECO:0000256" key="1">
    <source>
        <dbReference type="SAM" id="MobiDB-lite"/>
    </source>
</evidence>
<keyword evidence="4" id="KW-1185">Reference proteome</keyword>
<proteinExistence type="predicted"/>
<keyword evidence="2" id="KW-0812">Transmembrane</keyword>
<keyword evidence="2" id="KW-1133">Transmembrane helix</keyword>
<protein>
    <submittedName>
        <fullName evidence="3">Uncharacterized protein</fullName>
    </submittedName>
</protein>
<evidence type="ECO:0000313" key="4">
    <source>
        <dbReference type="Proteomes" id="UP000652761"/>
    </source>
</evidence>
<comment type="caution">
    <text evidence="3">The sequence shown here is derived from an EMBL/GenBank/DDBJ whole genome shotgun (WGS) entry which is preliminary data.</text>
</comment>